<comment type="caution">
    <text evidence="2">The sequence shown here is derived from an EMBL/GenBank/DDBJ whole genome shotgun (WGS) entry which is preliminary data.</text>
</comment>
<dbReference type="Proteomes" id="UP001205063">
    <property type="component" value="Unassembled WGS sequence"/>
</dbReference>
<accession>A0AAW5KD36</accession>
<organism evidence="2 3">
    <name type="scientific">Bittarella massiliensis</name>
    <name type="common">ex Durand et al. 2017</name>
    <dbReference type="NCBI Taxonomy" id="1720313"/>
    <lineage>
        <taxon>Bacteria</taxon>
        <taxon>Bacillati</taxon>
        <taxon>Bacillota</taxon>
        <taxon>Clostridia</taxon>
        <taxon>Eubacteriales</taxon>
        <taxon>Oscillospiraceae</taxon>
        <taxon>Bittarella (ex Durand et al. 2017)</taxon>
    </lineage>
</organism>
<evidence type="ECO:0000313" key="2">
    <source>
        <dbReference type="EMBL" id="MCQ4949837.1"/>
    </source>
</evidence>
<name>A0AAW5KD36_9FIRM</name>
<feature type="compositionally biased region" description="Low complexity" evidence="1">
    <location>
        <begin position="831"/>
        <end position="841"/>
    </location>
</feature>
<evidence type="ECO:0000313" key="3">
    <source>
        <dbReference type="Proteomes" id="UP001205063"/>
    </source>
</evidence>
<dbReference type="EMBL" id="JANGAB010000004">
    <property type="protein sequence ID" value="MCQ4949837.1"/>
    <property type="molecule type" value="Genomic_DNA"/>
</dbReference>
<sequence length="906" mass="93622">MKHARLTLRHWTGAAGAALALLALAGILWLSPLAAGDEIPLTPETATLTAGNTYLVPAGERVSPAGPVTVEEGATLVVRGELVLEQAMTCAGTLTAEGNGQILQQGGNFTLTGQLNRMTVQNETATFTCKGGAKAEEVSIHSANLVNSGHIARCTFEAMDAAALQNIRFSCSESGSFTALTFRSCGQIPDFTCAAGRIDNLTLLPGNYSFSLGSASVHTIAGTVTIKGEEGARPTLRIADWPVSAAPATAVLLVDGGNFECPQTSSCQVQTAVLMGASSAKGLQAAELYLAAAGENQPTVEGSDTVGAVYRRVERTGDAAQAVTLSAPAGKYISGQGGFNGLYCKEGDQVTLTATGSDSLNITRNGMYLAFSNGSATYTASAGFDLLRVRYAPPLSIGMTHTAGTGQAQYTYDPVSHVLILENNCRLGGPAQGDVYIKVTSGAGYIELNKVDQGEHCVTLEPLVRQEGETVDIFIGLDGASHLTTLSSSAGSLFLVKEAHALENGFLTVDGDLAAVDSINVTNIQNLTCKKISAPSVNFNNCTVLCDGIESTNGGIGLRNGSDLKANGPIVLHSQDESHQLSIDSSRLNVCAVGETPIQSDKKIVVSDDSCVTARALPVKGENTPIPAVVTSGDLLLFDGTHLSFGKNRFFYALSCSGAPAVRVGGDIDFSLKTADTPLPTIARPQGGAVIPLEGGGHTFGVGNRPATDVLVSVEPALYPLTVEGGCGSGSQLIGQPAYLTADPAPEGMVFDRWELVSGEGQFADATDANTAFTASAEATVRALYREAPVEPDPDDPVTPDPDDPVTPDPDDPVTPEPDDPVTPEPPADDTPPAGDDGGQTPPTPAPEEGDPSGSDAAPPAQGPEDGASQTGDASALPTWLAILATSLLVAALCKRHFADWKHLQR</sequence>
<dbReference type="RefSeq" id="WP_256136280.1">
    <property type="nucleotide sequence ID" value="NZ_JANGAB010000004.1"/>
</dbReference>
<reference evidence="2" key="1">
    <citation type="submission" date="2022-06" db="EMBL/GenBank/DDBJ databases">
        <title>Isolation of gut microbiota from human fecal samples.</title>
        <authorList>
            <person name="Pamer E.G."/>
            <person name="Barat B."/>
            <person name="Waligurski E."/>
            <person name="Medina S."/>
            <person name="Paddock L."/>
            <person name="Mostad J."/>
        </authorList>
    </citation>
    <scope>NUCLEOTIDE SEQUENCE</scope>
    <source>
        <strain evidence="2">DFI.7.96</strain>
    </source>
</reference>
<feature type="compositionally biased region" description="Acidic residues" evidence="1">
    <location>
        <begin position="790"/>
        <end position="822"/>
    </location>
</feature>
<feature type="region of interest" description="Disordered" evidence="1">
    <location>
        <begin position="788"/>
        <end position="873"/>
    </location>
</feature>
<evidence type="ECO:0000256" key="1">
    <source>
        <dbReference type="SAM" id="MobiDB-lite"/>
    </source>
</evidence>
<proteinExistence type="predicted"/>
<gene>
    <name evidence="2" type="ORF">NE646_09185</name>
</gene>
<dbReference type="AlphaFoldDB" id="A0AAW5KD36"/>
<evidence type="ECO:0008006" key="4">
    <source>
        <dbReference type="Google" id="ProtNLM"/>
    </source>
</evidence>
<protein>
    <recommendedName>
        <fullName evidence="4">Bacterial repeat domain-containing protein</fullName>
    </recommendedName>
</protein>